<geneLocation type="plasmid" evidence="1 2">
    <name>pBB2</name>
</geneLocation>
<sequence length="45" mass="5108">MSLTRQAGTSIAAIMPVLHRDQFVGQQAVQLIWFEIIDILRIAKQ</sequence>
<gene>
    <name evidence="1" type="ordered locus">CNE_BB2p02750</name>
</gene>
<evidence type="ECO:0000313" key="2">
    <source>
        <dbReference type="Proteomes" id="UP000006798"/>
    </source>
</evidence>
<dbReference type="Proteomes" id="UP000006798">
    <property type="component" value="Plasmid pBB2"/>
</dbReference>
<dbReference type="EMBL" id="CP002880">
    <property type="protein sequence ID" value="AEI83075.1"/>
    <property type="molecule type" value="Genomic_DNA"/>
</dbReference>
<reference evidence="1 2" key="1">
    <citation type="journal article" date="2011" name="J. Bacteriol.">
        <title>Complete genome sequence of the type strain Cupriavidus necator N-1.</title>
        <authorList>
            <person name="Poehlein A."/>
            <person name="Kusian B."/>
            <person name="Friedrich B."/>
            <person name="Daniel R."/>
            <person name="Bowien B."/>
        </authorList>
    </citation>
    <scope>NUCLEOTIDE SEQUENCE [LARGE SCALE GENOMIC DNA]</scope>
    <source>
        <strain evidence="2">ATCC 43291 / DSM 13513 / CCUG 52238 / LMG 8453 / N-1</strain>
        <plasmid evidence="1 2">pBB2</plasmid>
    </source>
</reference>
<dbReference type="KEGG" id="cnc:CNE_BB2p02750"/>
<dbReference type="HOGENOM" id="CLU_3198765_0_0_4"/>
<accession>F8GYY4</accession>
<keyword evidence="1" id="KW-0614">Plasmid</keyword>
<evidence type="ECO:0000313" key="1">
    <source>
        <dbReference type="EMBL" id="AEI83075.1"/>
    </source>
</evidence>
<dbReference type="AlphaFoldDB" id="F8GYY4"/>
<proteinExistence type="predicted"/>
<organism evidence="1 2">
    <name type="scientific">Cupriavidus necator (strain ATCC 43291 / DSM 13513 / CCUG 52238 / LMG 8453 / N-1)</name>
    <name type="common">Ralstonia eutropha</name>
    <dbReference type="NCBI Taxonomy" id="1042878"/>
    <lineage>
        <taxon>Bacteria</taxon>
        <taxon>Pseudomonadati</taxon>
        <taxon>Pseudomonadota</taxon>
        <taxon>Betaproteobacteria</taxon>
        <taxon>Burkholderiales</taxon>
        <taxon>Burkholderiaceae</taxon>
        <taxon>Cupriavidus</taxon>
    </lineage>
</organism>
<protein>
    <submittedName>
        <fullName evidence="1">Uncharacterized protein</fullName>
    </submittedName>
</protein>
<name>F8GYY4_CUPNN</name>